<evidence type="ECO:0000256" key="2">
    <source>
        <dbReference type="PROSITE-ProRule" id="PRU00708"/>
    </source>
</evidence>
<reference evidence="3" key="1">
    <citation type="submission" date="2024-03" db="EMBL/GenBank/DDBJ databases">
        <authorList>
            <consortium name="ELIXIR-Norway"/>
            <consortium name="Elixir Norway"/>
        </authorList>
    </citation>
    <scope>NUCLEOTIDE SEQUENCE</scope>
</reference>
<dbReference type="Pfam" id="PF01535">
    <property type="entry name" value="PPR"/>
    <property type="match status" value="1"/>
</dbReference>
<feature type="repeat" description="PPR" evidence="2">
    <location>
        <begin position="12"/>
        <end position="46"/>
    </location>
</feature>
<feature type="repeat" description="PPR" evidence="2">
    <location>
        <begin position="147"/>
        <end position="177"/>
    </location>
</feature>
<dbReference type="PROSITE" id="PS51375">
    <property type="entry name" value="PPR"/>
    <property type="match status" value="3"/>
</dbReference>
<dbReference type="InterPro" id="IPR011990">
    <property type="entry name" value="TPR-like_helical_dom_sf"/>
</dbReference>
<proteinExistence type="predicted"/>
<gene>
    <name evidence="3" type="ORF">CSSPJE1EN2_LOCUS23115</name>
</gene>
<dbReference type="Pfam" id="PF13041">
    <property type="entry name" value="PPR_2"/>
    <property type="match status" value="3"/>
</dbReference>
<organism evidence="3 4">
    <name type="scientific">Sphagnum jensenii</name>
    <dbReference type="NCBI Taxonomy" id="128206"/>
    <lineage>
        <taxon>Eukaryota</taxon>
        <taxon>Viridiplantae</taxon>
        <taxon>Streptophyta</taxon>
        <taxon>Embryophyta</taxon>
        <taxon>Bryophyta</taxon>
        <taxon>Sphagnophytina</taxon>
        <taxon>Sphagnopsida</taxon>
        <taxon>Sphagnales</taxon>
        <taxon>Sphagnaceae</taxon>
        <taxon>Sphagnum</taxon>
    </lineage>
</organism>
<sequence>MAAMAAGIVQLHPFAWNRKLTKYVQAGQHEKAMQLFQQMQQEGMSPDKFTFVQAVKACAGLGSLEDGRLVHEQLIQSGCESDVFLGSSLVNMQGQKALELFRQMQQEGVQPNSITFVGVMNACANREALEEGRCVHQRIIQSGFQMNVFVGNSLVDMYAKCGSIDDAWRVFHKMPSQDVVTWTTMILGHVKCGQGQKALELFQQMQQEGVQPNSLLLG</sequence>
<protein>
    <recommendedName>
        <fullName evidence="5">Pentatricopeptide repeat-containing protein</fullName>
    </recommendedName>
</protein>
<keyword evidence="4" id="KW-1185">Reference proteome</keyword>
<dbReference type="Proteomes" id="UP001497522">
    <property type="component" value="Chromosome 8"/>
</dbReference>
<evidence type="ECO:0000313" key="3">
    <source>
        <dbReference type="EMBL" id="CAK9881759.1"/>
    </source>
</evidence>
<dbReference type="InterPro" id="IPR002885">
    <property type="entry name" value="PPR_rpt"/>
</dbReference>
<evidence type="ECO:0000256" key="1">
    <source>
        <dbReference type="ARBA" id="ARBA00022737"/>
    </source>
</evidence>
<accession>A0ABP1BZ78</accession>
<evidence type="ECO:0008006" key="5">
    <source>
        <dbReference type="Google" id="ProtNLM"/>
    </source>
</evidence>
<feature type="repeat" description="PPR" evidence="2">
    <location>
        <begin position="178"/>
        <end position="212"/>
    </location>
</feature>
<dbReference type="Gene3D" id="1.25.40.10">
    <property type="entry name" value="Tetratricopeptide repeat domain"/>
    <property type="match status" value="2"/>
</dbReference>
<dbReference type="EMBL" id="OZ023709">
    <property type="protein sequence ID" value="CAK9881759.1"/>
    <property type="molecule type" value="Genomic_DNA"/>
</dbReference>
<dbReference type="InterPro" id="IPR046960">
    <property type="entry name" value="PPR_At4g14850-like_plant"/>
</dbReference>
<name>A0ABP1BZ78_9BRYO</name>
<dbReference type="PANTHER" id="PTHR47926">
    <property type="entry name" value="PENTATRICOPEPTIDE REPEAT-CONTAINING PROTEIN"/>
    <property type="match status" value="1"/>
</dbReference>
<evidence type="ECO:0000313" key="4">
    <source>
        <dbReference type="Proteomes" id="UP001497522"/>
    </source>
</evidence>
<keyword evidence="1" id="KW-0677">Repeat</keyword>
<dbReference type="NCBIfam" id="TIGR00756">
    <property type="entry name" value="PPR"/>
    <property type="match status" value="3"/>
</dbReference>